<dbReference type="EMBL" id="CP001344">
    <property type="protein sequence ID" value="ACL46860.1"/>
    <property type="molecule type" value="Genomic_DNA"/>
</dbReference>
<dbReference type="AlphaFoldDB" id="B8HKL6"/>
<comment type="subcellular location">
    <subcellularLocation>
        <location evidence="2">Cytoplasm</location>
    </subcellularLocation>
</comment>
<dbReference type="InterPro" id="IPR004394">
    <property type="entry name" value="Iojap/RsfS/C7orf30"/>
</dbReference>
<evidence type="ECO:0000313" key="4">
    <source>
        <dbReference type="EMBL" id="ACL46860.1"/>
    </source>
</evidence>
<comment type="subunit">
    <text evidence="2">Interacts with ribosomal protein uL14 (rplN).</text>
</comment>
<keyword evidence="2" id="KW-0678">Repressor</keyword>
<accession>B8HKL6</accession>
<keyword evidence="2" id="KW-0963">Cytoplasm</keyword>
<gene>
    <name evidence="2" type="primary">rsfS</name>
    <name evidence="4" type="ordered locus">Cyan7425_4552</name>
</gene>
<proteinExistence type="inferred from homology"/>
<name>B8HKL6_CYAP4</name>
<evidence type="ECO:0000256" key="3">
    <source>
        <dbReference type="SAM" id="MobiDB-lite"/>
    </source>
</evidence>
<dbReference type="NCBIfam" id="TIGR00090">
    <property type="entry name" value="rsfS_iojap_ybeB"/>
    <property type="match status" value="1"/>
</dbReference>
<dbReference type="eggNOG" id="COG0799">
    <property type="taxonomic scope" value="Bacteria"/>
</dbReference>
<reference evidence="4" key="1">
    <citation type="submission" date="2009-01" db="EMBL/GenBank/DDBJ databases">
        <title>Complete sequence of chromosome Cyanothece sp. PCC 7425.</title>
        <authorList>
            <consortium name="US DOE Joint Genome Institute"/>
            <person name="Lucas S."/>
            <person name="Copeland A."/>
            <person name="Lapidus A."/>
            <person name="Glavina del Rio T."/>
            <person name="Dalin E."/>
            <person name="Tice H."/>
            <person name="Bruce D."/>
            <person name="Goodwin L."/>
            <person name="Pitluck S."/>
            <person name="Sims D."/>
            <person name="Meineke L."/>
            <person name="Brettin T."/>
            <person name="Detter J.C."/>
            <person name="Han C."/>
            <person name="Larimer F."/>
            <person name="Land M."/>
            <person name="Hauser L."/>
            <person name="Kyrpides N."/>
            <person name="Ovchinnikova G."/>
            <person name="Liberton M."/>
            <person name="Stoeckel J."/>
            <person name="Banerjee A."/>
            <person name="Singh A."/>
            <person name="Page L."/>
            <person name="Sato H."/>
            <person name="Zhao L."/>
            <person name="Sherman L."/>
            <person name="Pakrasi H."/>
            <person name="Richardson P."/>
        </authorList>
    </citation>
    <scope>NUCLEOTIDE SEQUENCE</scope>
    <source>
        <strain evidence="4">PCC 7425</strain>
    </source>
</reference>
<dbReference type="OrthoDB" id="9793681at2"/>
<feature type="region of interest" description="Disordered" evidence="3">
    <location>
        <begin position="1"/>
        <end position="23"/>
    </location>
</feature>
<dbReference type="Gene3D" id="3.30.460.10">
    <property type="entry name" value="Beta Polymerase, domain 2"/>
    <property type="match status" value="1"/>
</dbReference>
<dbReference type="GO" id="GO:0090071">
    <property type="term" value="P:negative regulation of ribosome biogenesis"/>
    <property type="evidence" value="ECO:0007669"/>
    <property type="project" value="UniProtKB-UniRule"/>
</dbReference>
<dbReference type="GO" id="GO:0017148">
    <property type="term" value="P:negative regulation of translation"/>
    <property type="evidence" value="ECO:0007669"/>
    <property type="project" value="UniProtKB-UniRule"/>
</dbReference>
<sequence>MILNPNSPTPLQPPPTQPTAQPSSRELALTIAHTADDRKGGNILVLQVGDISYLTDFFIVVTGFSKTQVRAIAQAIVAATTEQFNRPPLRTEGMEDSSWVLLDYGDAIVHVLLPREREFYNLEAFWGHAEIIDFQAET</sequence>
<dbReference type="SUPFAM" id="SSF81301">
    <property type="entry name" value="Nucleotidyltransferase"/>
    <property type="match status" value="1"/>
</dbReference>
<dbReference type="STRING" id="395961.Cyan7425_4552"/>
<dbReference type="GO" id="GO:0005737">
    <property type="term" value="C:cytoplasm"/>
    <property type="evidence" value="ECO:0007669"/>
    <property type="project" value="UniProtKB-SubCell"/>
</dbReference>
<dbReference type="GO" id="GO:0042256">
    <property type="term" value="P:cytosolic ribosome assembly"/>
    <property type="evidence" value="ECO:0007669"/>
    <property type="project" value="UniProtKB-UniRule"/>
</dbReference>
<dbReference type="PANTHER" id="PTHR21043:SF0">
    <property type="entry name" value="MITOCHONDRIAL ASSEMBLY OF RIBOSOMAL LARGE SUBUNIT PROTEIN 1"/>
    <property type="match status" value="1"/>
</dbReference>
<dbReference type="HOGENOM" id="CLU_092688_2_1_3"/>
<dbReference type="KEGG" id="cyn:Cyan7425_4552"/>
<feature type="compositionally biased region" description="Pro residues" evidence="3">
    <location>
        <begin position="7"/>
        <end position="17"/>
    </location>
</feature>
<dbReference type="PANTHER" id="PTHR21043">
    <property type="entry name" value="IOJAP SUPERFAMILY ORTHOLOG"/>
    <property type="match status" value="1"/>
</dbReference>
<dbReference type="InterPro" id="IPR043519">
    <property type="entry name" value="NT_sf"/>
</dbReference>
<dbReference type="GO" id="GO:0043023">
    <property type="term" value="F:ribosomal large subunit binding"/>
    <property type="evidence" value="ECO:0007669"/>
    <property type="project" value="TreeGrafter"/>
</dbReference>
<comment type="similarity">
    <text evidence="1 2">Belongs to the Iojap/RsfS family.</text>
</comment>
<evidence type="ECO:0000256" key="1">
    <source>
        <dbReference type="ARBA" id="ARBA00010574"/>
    </source>
</evidence>
<organism evidence="4">
    <name type="scientific">Cyanothece sp. (strain PCC 7425 / ATCC 29141)</name>
    <dbReference type="NCBI Taxonomy" id="395961"/>
    <lineage>
        <taxon>Bacteria</taxon>
        <taxon>Bacillati</taxon>
        <taxon>Cyanobacteriota</taxon>
        <taxon>Cyanophyceae</taxon>
        <taxon>Gomontiellales</taxon>
        <taxon>Cyanothecaceae</taxon>
        <taxon>Cyanothece</taxon>
    </lineage>
</organism>
<dbReference type="HAMAP" id="MF_01477">
    <property type="entry name" value="Iojap_RsfS"/>
    <property type="match status" value="1"/>
</dbReference>
<evidence type="ECO:0000256" key="2">
    <source>
        <dbReference type="HAMAP-Rule" id="MF_01477"/>
    </source>
</evidence>
<protein>
    <recommendedName>
        <fullName evidence="2">Ribosomal silencing factor RsfS</fullName>
    </recommendedName>
</protein>
<keyword evidence="2" id="KW-0810">Translation regulation</keyword>
<dbReference type="Pfam" id="PF02410">
    <property type="entry name" value="RsfS"/>
    <property type="match status" value="1"/>
</dbReference>
<comment type="function">
    <text evidence="2">Functions as a ribosomal silencing factor. Interacts with ribosomal protein uL14 (rplN), blocking formation of intersubunit bridge B8. Prevents association of the 30S and 50S ribosomal subunits and the formation of functional ribosomes, thus repressing translation.</text>
</comment>